<dbReference type="InterPro" id="IPR050362">
    <property type="entry name" value="Cation-dep_OMT"/>
</dbReference>
<dbReference type="CDD" id="cd02440">
    <property type="entry name" value="AdoMet_MTases"/>
    <property type="match status" value="1"/>
</dbReference>
<evidence type="ECO:0000256" key="3">
    <source>
        <dbReference type="ARBA" id="ARBA00022691"/>
    </source>
</evidence>
<feature type="binding site" evidence="4">
    <location>
        <position position="68"/>
    </location>
    <ligand>
        <name>S-adenosyl-L-methionine</name>
        <dbReference type="ChEBI" id="CHEBI:59789"/>
    </ligand>
</feature>
<comment type="subunit">
    <text evidence="4">Homodimer.</text>
</comment>
<dbReference type="Pfam" id="PF01596">
    <property type="entry name" value="Methyltransf_3"/>
    <property type="match status" value="1"/>
</dbReference>
<comment type="caution">
    <text evidence="5">The sequence shown here is derived from an EMBL/GenBank/DDBJ whole genome shotgun (WGS) entry which is preliminary data.</text>
</comment>
<sequence length="212" mass="24239">MTMDRLQSYLHEVHPRLNEDELLQEMEHHAFEHHVPIIDLESARFLQQLIALQGVTRILELGSAIGYSAITMAHAAANGTVTTFERDETRIQDARTFLQKSVTKDQIQLIEGDAFERIEELQGSYDFLFVDASKGHNIRFVETFSPYLKRGGLMVVDNVLFKGWTYEPSEAPKRLQPLAKKMASFNEWLLKHPQFMTTIHPIGDGMAVAIKQ</sequence>
<comment type="function">
    <text evidence="4">Catalyzes the methylation of 5-hydroxyuridine (ho5U) to form 5-methoxyuridine (mo5U) at position 34 in tRNAs.</text>
</comment>
<evidence type="ECO:0000313" key="6">
    <source>
        <dbReference type="Proteomes" id="UP000741863"/>
    </source>
</evidence>
<evidence type="ECO:0000313" key="5">
    <source>
        <dbReference type="EMBL" id="MBM7633892.1"/>
    </source>
</evidence>
<dbReference type="InterPro" id="IPR043675">
    <property type="entry name" value="TrmR_methyltr"/>
</dbReference>
<dbReference type="EMBL" id="JAFBEC010000008">
    <property type="protein sequence ID" value="MBM7633892.1"/>
    <property type="molecule type" value="Genomic_DNA"/>
</dbReference>
<feature type="binding site" evidence="4">
    <location>
        <position position="85"/>
    </location>
    <ligand>
        <name>S-adenosyl-L-methionine</name>
        <dbReference type="ChEBI" id="CHEBI:59789"/>
    </ligand>
</feature>
<evidence type="ECO:0000256" key="4">
    <source>
        <dbReference type="HAMAP-Rule" id="MF_02217"/>
    </source>
</evidence>
<dbReference type="Gene3D" id="3.40.50.150">
    <property type="entry name" value="Vaccinia Virus protein VP39"/>
    <property type="match status" value="1"/>
</dbReference>
<keyword evidence="1 4" id="KW-0489">Methyltransferase</keyword>
<dbReference type="EC" id="2.1.1.-" evidence="4"/>
<dbReference type="PANTHER" id="PTHR10509">
    <property type="entry name" value="O-METHYLTRANSFERASE-RELATED"/>
    <property type="match status" value="1"/>
</dbReference>
<comment type="catalytic activity">
    <reaction evidence="4">
        <text>5-hydroxyuridine(34) in tRNA + S-adenosyl-L-methionine = 5-methoxyuridine(34) in tRNA + S-adenosyl-L-homocysteine + H(+)</text>
        <dbReference type="Rhea" id="RHEA:60524"/>
        <dbReference type="Rhea" id="RHEA-COMP:13381"/>
        <dbReference type="Rhea" id="RHEA-COMP:15591"/>
        <dbReference type="ChEBI" id="CHEBI:15378"/>
        <dbReference type="ChEBI" id="CHEBI:57856"/>
        <dbReference type="ChEBI" id="CHEBI:59789"/>
        <dbReference type="ChEBI" id="CHEBI:136877"/>
        <dbReference type="ChEBI" id="CHEBI:143860"/>
    </reaction>
</comment>
<keyword evidence="2 4" id="KW-0808">Transferase</keyword>
<feature type="binding site" evidence="4">
    <location>
        <position position="38"/>
    </location>
    <ligand>
        <name>S-adenosyl-L-methionine</name>
        <dbReference type="ChEBI" id="CHEBI:59789"/>
    </ligand>
</feature>
<dbReference type="SUPFAM" id="SSF53335">
    <property type="entry name" value="S-adenosyl-L-methionine-dependent methyltransferases"/>
    <property type="match status" value="1"/>
</dbReference>
<accession>A0ABS2PEN1</accession>
<dbReference type="RefSeq" id="WP_204698623.1">
    <property type="nucleotide sequence ID" value="NZ_JAFBEC010000008.1"/>
</dbReference>
<comment type="similarity">
    <text evidence="4">Belongs to the class I-like SAM-binding methyltransferase superfamily. Cation-dependent O-methyltransferase family.</text>
</comment>
<feature type="binding site" evidence="4">
    <location>
        <position position="158"/>
    </location>
    <ligand>
        <name>Mg(2+)</name>
        <dbReference type="ChEBI" id="CHEBI:18420"/>
    </ligand>
</feature>
<dbReference type="PROSITE" id="PS51682">
    <property type="entry name" value="SAM_OMT_I"/>
    <property type="match status" value="1"/>
</dbReference>
<dbReference type="InterPro" id="IPR002935">
    <property type="entry name" value="SAM_O-MeTrfase"/>
</dbReference>
<reference evidence="5 6" key="1">
    <citation type="submission" date="2021-01" db="EMBL/GenBank/DDBJ databases">
        <title>Genomic Encyclopedia of Type Strains, Phase IV (KMG-IV): sequencing the most valuable type-strain genomes for metagenomic binning, comparative biology and taxonomic classification.</title>
        <authorList>
            <person name="Goeker M."/>
        </authorList>
    </citation>
    <scope>NUCLEOTIDE SEQUENCE [LARGE SCALE GENOMIC DNA]</scope>
    <source>
        <strain evidence="5 6">DSM 25540</strain>
    </source>
</reference>
<keyword evidence="3 4" id="KW-0949">S-adenosyl-L-methionine</keyword>
<organism evidence="5 6">
    <name type="scientific">Geomicrobium sediminis</name>
    <dbReference type="NCBI Taxonomy" id="1347788"/>
    <lineage>
        <taxon>Bacteria</taxon>
        <taxon>Bacillati</taxon>
        <taxon>Bacillota</taxon>
        <taxon>Bacilli</taxon>
        <taxon>Bacillales</taxon>
        <taxon>Geomicrobium</taxon>
    </lineage>
</organism>
<protein>
    <recommendedName>
        <fullName evidence="4">tRNA 5-hydroxyuridine methyltransferase</fullName>
        <ecNumber evidence="4">2.1.1.-</ecNumber>
    </recommendedName>
    <alternativeName>
        <fullName evidence="4">ho5U methyltransferase</fullName>
    </alternativeName>
</protein>
<proteinExistence type="inferred from homology"/>
<evidence type="ECO:0000256" key="1">
    <source>
        <dbReference type="ARBA" id="ARBA00022603"/>
    </source>
</evidence>
<keyword evidence="4" id="KW-0479">Metal-binding</keyword>
<feature type="binding site" evidence="4">
    <location>
        <position position="157"/>
    </location>
    <ligand>
        <name>Mg(2+)</name>
        <dbReference type="ChEBI" id="CHEBI:18420"/>
    </ligand>
</feature>
<feature type="binding site" evidence="4">
    <location>
        <begin position="113"/>
        <end position="114"/>
    </location>
    <ligand>
        <name>S-adenosyl-L-methionine</name>
        <dbReference type="ChEBI" id="CHEBI:59789"/>
    </ligand>
</feature>
<evidence type="ECO:0000256" key="2">
    <source>
        <dbReference type="ARBA" id="ARBA00022679"/>
    </source>
</evidence>
<dbReference type="InterPro" id="IPR029063">
    <property type="entry name" value="SAM-dependent_MTases_sf"/>
</dbReference>
<dbReference type="HAMAP" id="MF_02217">
    <property type="entry name" value="TrmR_methyltr"/>
    <property type="match status" value="1"/>
</dbReference>
<dbReference type="PANTHER" id="PTHR10509:SF14">
    <property type="entry name" value="CAFFEOYL-COA O-METHYLTRANSFERASE 3-RELATED"/>
    <property type="match status" value="1"/>
</dbReference>
<dbReference type="Proteomes" id="UP000741863">
    <property type="component" value="Unassembled WGS sequence"/>
</dbReference>
<keyword evidence="6" id="KW-1185">Reference proteome</keyword>
<feature type="binding site" evidence="4">
    <location>
        <position position="131"/>
    </location>
    <ligand>
        <name>Mg(2+)</name>
        <dbReference type="ChEBI" id="CHEBI:18420"/>
    </ligand>
</feature>
<name>A0ABS2PEN1_9BACL</name>
<keyword evidence="4" id="KW-0819">tRNA processing</keyword>
<feature type="binding site" evidence="4">
    <location>
        <position position="131"/>
    </location>
    <ligand>
        <name>S-adenosyl-L-methionine</name>
        <dbReference type="ChEBI" id="CHEBI:59789"/>
    </ligand>
</feature>
<gene>
    <name evidence="4" type="primary">trmR</name>
    <name evidence="5" type="ORF">JOD17_002988</name>
</gene>
<keyword evidence="4" id="KW-0460">Magnesium</keyword>